<dbReference type="InterPro" id="IPR036034">
    <property type="entry name" value="PDZ_sf"/>
</dbReference>
<evidence type="ECO:0000256" key="1">
    <source>
        <dbReference type="PROSITE-ProRule" id="PRU01122"/>
    </source>
</evidence>
<dbReference type="Gene3D" id="2.30.42.10">
    <property type="match status" value="1"/>
</dbReference>
<keyword evidence="1" id="KW-0378">Hydrolase</keyword>
<name>A0A0A3JAG2_9BACL</name>
<dbReference type="InterPro" id="IPR027065">
    <property type="entry name" value="Lon_Prtase"/>
</dbReference>
<comment type="catalytic activity">
    <reaction evidence="1">
        <text>Hydrolysis of proteins in presence of ATP.</text>
        <dbReference type="EC" id="3.4.21.53"/>
    </reaction>
</comment>
<dbReference type="Gene3D" id="3.30.230.10">
    <property type="match status" value="1"/>
</dbReference>
<accession>A0A0A3JAG2</accession>
<evidence type="ECO:0000313" key="5">
    <source>
        <dbReference type="Proteomes" id="UP000030595"/>
    </source>
</evidence>
<feature type="active site" evidence="1">
    <location>
        <position position="226"/>
    </location>
</feature>
<feature type="active site" evidence="1">
    <location>
        <position position="271"/>
    </location>
</feature>
<dbReference type="GO" id="GO:0030163">
    <property type="term" value="P:protein catabolic process"/>
    <property type="evidence" value="ECO:0007669"/>
    <property type="project" value="InterPro"/>
</dbReference>
<dbReference type="GO" id="GO:0006508">
    <property type="term" value="P:proteolysis"/>
    <property type="evidence" value="ECO:0007669"/>
    <property type="project" value="UniProtKB-KW"/>
</dbReference>
<dbReference type="PROSITE" id="PS51786">
    <property type="entry name" value="LON_PROTEOLYTIC"/>
    <property type="match status" value="1"/>
</dbReference>
<dbReference type="GO" id="GO:0004252">
    <property type="term" value="F:serine-type endopeptidase activity"/>
    <property type="evidence" value="ECO:0007669"/>
    <property type="project" value="UniProtKB-UniRule"/>
</dbReference>
<dbReference type="InterPro" id="IPR001478">
    <property type="entry name" value="PDZ"/>
</dbReference>
<dbReference type="AlphaFoldDB" id="A0A0A3JAG2"/>
<evidence type="ECO:0000259" key="3">
    <source>
        <dbReference type="PROSITE" id="PS51786"/>
    </source>
</evidence>
<dbReference type="GO" id="GO:0005524">
    <property type="term" value="F:ATP binding"/>
    <property type="evidence" value="ECO:0007669"/>
    <property type="project" value="InterPro"/>
</dbReference>
<evidence type="ECO:0000313" key="4">
    <source>
        <dbReference type="EMBL" id="KGR92178.1"/>
    </source>
</evidence>
<dbReference type="Proteomes" id="UP000030595">
    <property type="component" value="Unassembled WGS sequence"/>
</dbReference>
<reference evidence="4 5" key="1">
    <citation type="submission" date="2014-02" db="EMBL/GenBank/DDBJ databases">
        <title>Draft genome sequence of Lysinibacillus massiliensis CCUG 49529.</title>
        <authorList>
            <person name="Zhang F."/>
            <person name="Wang G."/>
            <person name="Zhang L."/>
        </authorList>
    </citation>
    <scope>NUCLEOTIDE SEQUENCE [LARGE SCALE GENOMIC DNA]</scope>
    <source>
        <strain evidence="4 5">CCUG 49529</strain>
    </source>
</reference>
<comment type="caution">
    <text evidence="4">The sequence shown here is derived from an EMBL/GenBank/DDBJ whole genome shotgun (WGS) entry which is preliminary data.</text>
</comment>
<dbReference type="PANTHER" id="PTHR10046">
    <property type="entry name" value="ATP DEPENDENT LON PROTEASE FAMILY MEMBER"/>
    <property type="match status" value="1"/>
</dbReference>
<comment type="similarity">
    <text evidence="1">Belongs to the peptidase S16 family.</text>
</comment>
<dbReference type="SUPFAM" id="SSF54211">
    <property type="entry name" value="Ribosomal protein S5 domain 2-like"/>
    <property type="match status" value="1"/>
</dbReference>
<dbReference type="SUPFAM" id="SSF50156">
    <property type="entry name" value="PDZ domain-like"/>
    <property type="match status" value="1"/>
</dbReference>
<dbReference type="Pfam" id="PF05362">
    <property type="entry name" value="Lon_C"/>
    <property type="match status" value="1"/>
</dbReference>
<keyword evidence="1" id="KW-0720">Serine protease</keyword>
<feature type="domain" description="PDZ" evidence="2">
    <location>
        <begin position="101"/>
        <end position="177"/>
    </location>
</feature>
<keyword evidence="5" id="KW-1185">Reference proteome</keyword>
<dbReference type="InterPro" id="IPR014721">
    <property type="entry name" value="Ribsml_uS5_D2-typ_fold_subgr"/>
</dbReference>
<gene>
    <name evidence="4" type="ORF">CD30_02305</name>
</gene>
<sequence>MIVLFVVLLISNYPLDYYIMKPGSAYDVSKFVKVQDGDTNDEGTLNLMTVSMAQATPLTYAFAYFNEFQDIINIEDVRQEEEDEEEYNVRQLKLMSDSQFNALLIAFQKANLPYTVTYNGITVLNVIAGGAADGKVKPGDEIVEIDGEIIHKAEDLTAKLNLKKENEEVHLVLSRDNQLFDETILLKEIPGSEEHKIGIGITYAQSKSIKTEPNVNVDADDIGGPSAGLMFTLEILNQLLEEDISKGYLIAGTGEMNEDGTIGRIGGIEKKVVAAHEDGMEIFFAPDDEITDAMLKVNPTLQSNYDVAVTTAKKIGTKMKIVPVKTIDDALDYLKNLPEKN</sequence>
<keyword evidence="1" id="KW-0645">Protease</keyword>
<feature type="domain" description="Lon proteolytic" evidence="3">
    <location>
        <begin position="221"/>
        <end position="337"/>
    </location>
</feature>
<evidence type="ECO:0000259" key="2">
    <source>
        <dbReference type="PROSITE" id="PS50106"/>
    </source>
</evidence>
<dbReference type="InterPro" id="IPR020568">
    <property type="entry name" value="Ribosomal_Su5_D2-typ_SF"/>
</dbReference>
<protein>
    <recommendedName>
        <fullName evidence="1">endopeptidase La</fullName>
        <ecNumber evidence="1">3.4.21.53</ecNumber>
    </recommendedName>
</protein>
<dbReference type="SMART" id="SM00228">
    <property type="entry name" value="PDZ"/>
    <property type="match status" value="1"/>
</dbReference>
<dbReference type="Pfam" id="PF13180">
    <property type="entry name" value="PDZ_2"/>
    <property type="match status" value="1"/>
</dbReference>
<dbReference type="PROSITE" id="PS50106">
    <property type="entry name" value="PDZ"/>
    <property type="match status" value="1"/>
</dbReference>
<dbReference type="EMBL" id="JPVQ01000002">
    <property type="protein sequence ID" value="KGR92178.1"/>
    <property type="molecule type" value="Genomic_DNA"/>
</dbReference>
<dbReference type="NCBIfam" id="NF041438">
    <property type="entry name" value="SepM_fam_S16"/>
    <property type="match status" value="1"/>
</dbReference>
<dbReference type="eggNOG" id="COG3480">
    <property type="taxonomic scope" value="Bacteria"/>
</dbReference>
<dbReference type="GO" id="GO:0004176">
    <property type="term" value="F:ATP-dependent peptidase activity"/>
    <property type="evidence" value="ECO:0007669"/>
    <property type="project" value="UniProtKB-UniRule"/>
</dbReference>
<dbReference type="EC" id="3.4.21.53" evidence="1"/>
<dbReference type="InterPro" id="IPR008269">
    <property type="entry name" value="Lon_proteolytic"/>
</dbReference>
<organism evidence="4 5">
    <name type="scientific">Ureibacillus massiliensis 4400831 = CIP 108448 = CCUG 49529</name>
    <dbReference type="NCBI Taxonomy" id="1211035"/>
    <lineage>
        <taxon>Bacteria</taxon>
        <taxon>Bacillati</taxon>
        <taxon>Bacillota</taxon>
        <taxon>Bacilli</taxon>
        <taxon>Bacillales</taxon>
        <taxon>Caryophanaceae</taxon>
        <taxon>Ureibacillus</taxon>
    </lineage>
</organism>
<proteinExistence type="inferred from homology"/>